<dbReference type="EMBL" id="JAAWVN010015950">
    <property type="protein sequence ID" value="MBN3292307.1"/>
    <property type="molecule type" value="Genomic_DNA"/>
</dbReference>
<keyword evidence="3" id="KW-1185">Reference proteome</keyword>
<dbReference type="PANTHER" id="PTHR14303">
    <property type="entry name" value="DNA POLYMERASE DELTA SUBUNIT 4"/>
    <property type="match status" value="1"/>
</dbReference>
<dbReference type="Pfam" id="PF04081">
    <property type="entry name" value="DNA_pol_delta_4"/>
    <property type="match status" value="1"/>
</dbReference>
<evidence type="ECO:0000313" key="2">
    <source>
        <dbReference type="EMBL" id="MBN3292307.1"/>
    </source>
</evidence>
<name>A0ABS2Z0H9_POLSE</name>
<dbReference type="PANTHER" id="PTHR14303:SF0">
    <property type="entry name" value="DNA POLYMERASE DELTA SUBUNIT 4"/>
    <property type="match status" value="1"/>
</dbReference>
<gene>
    <name evidence="2" type="primary">Pold4</name>
    <name evidence="2" type="ORF">GTO92_0022485</name>
</gene>
<reference evidence="2" key="1">
    <citation type="journal article" date="2021" name="Cell">
        <title>Tracing the genetic footprints of vertebrate landing in non-teleost ray-finned fishes.</title>
        <authorList>
            <person name="Bi X."/>
            <person name="Wang K."/>
            <person name="Yang L."/>
            <person name="Pan H."/>
            <person name="Jiang H."/>
            <person name="Wei Q."/>
            <person name="Fang M."/>
            <person name="Yu H."/>
            <person name="Zhu C."/>
            <person name="Cai Y."/>
            <person name="He Y."/>
            <person name="Gan X."/>
            <person name="Zeng H."/>
            <person name="Yu D."/>
            <person name="Zhu Y."/>
            <person name="Jiang H."/>
            <person name="Qiu Q."/>
            <person name="Yang H."/>
            <person name="Zhang Y.E."/>
            <person name="Wang W."/>
            <person name="Zhu M."/>
            <person name="He S."/>
            <person name="Zhang G."/>
        </authorList>
    </citation>
    <scope>NUCLEOTIDE SEQUENCE</scope>
    <source>
        <strain evidence="2">Bchr_001</strain>
    </source>
</reference>
<comment type="caution">
    <text evidence="2">The sequence shown here is derived from an EMBL/GenBank/DDBJ whole genome shotgun (WGS) entry which is preliminary data.</text>
</comment>
<proteinExistence type="predicted"/>
<dbReference type="InterPro" id="IPR007218">
    <property type="entry name" value="DNA_pol_delta_4"/>
</dbReference>
<accession>A0ABS2Z0H9</accession>
<protein>
    <submittedName>
        <fullName evidence="2">DPOD4 polymerase</fullName>
    </submittedName>
</protein>
<organism evidence="2 3">
    <name type="scientific">Polypterus senegalus</name>
    <name type="common">Senegal bichir</name>
    <dbReference type="NCBI Taxonomy" id="55291"/>
    <lineage>
        <taxon>Eukaryota</taxon>
        <taxon>Metazoa</taxon>
        <taxon>Chordata</taxon>
        <taxon>Craniata</taxon>
        <taxon>Vertebrata</taxon>
        <taxon>Euteleostomi</taxon>
        <taxon>Actinopterygii</taxon>
        <taxon>Polypteriformes</taxon>
        <taxon>Polypteridae</taxon>
        <taxon>Polypterus</taxon>
    </lineage>
</organism>
<feature type="non-terminal residue" evidence="2">
    <location>
        <position position="1"/>
    </location>
</feature>
<feature type="region of interest" description="Disordered" evidence="1">
    <location>
        <begin position="112"/>
        <end position="132"/>
    </location>
</feature>
<dbReference type="Proteomes" id="UP001166052">
    <property type="component" value="Unassembled WGS sequence"/>
</dbReference>
<evidence type="ECO:0000313" key="3">
    <source>
        <dbReference type="Proteomes" id="UP001166052"/>
    </source>
</evidence>
<feature type="non-terminal residue" evidence="2">
    <location>
        <position position="132"/>
    </location>
</feature>
<sequence>MAPKKRLITDTFKVVKKAKIEEVKEGKVVKPDPEQEPELVPVPQRQLDLDLLKQFDLNWEFGPCLGITRLERWERADELGLNPPLQVYDLLQHHLEDPKYLNSHSLEVGPPEVSQAHGDSVTHLTDMGSLLT</sequence>
<evidence type="ECO:0000256" key="1">
    <source>
        <dbReference type="SAM" id="MobiDB-lite"/>
    </source>
</evidence>